<comment type="caution">
    <text evidence="1">The sequence shown here is derived from an EMBL/GenBank/DDBJ whole genome shotgun (WGS) entry which is preliminary data.</text>
</comment>
<reference evidence="1 2" key="1">
    <citation type="journal article" date="2019" name="Int. J. Syst. Evol. Microbiol.">
        <title>The Global Catalogue of Microorganisms (GCM) 10K type strain sequencing project: providing services to taxonomists for standard genome sequencing and annotation.</title>
        <authorList>
            <consortium name="The Broad Institute Genomics Platform"/>
            <consortium name="The Broad Institute Genome Sequencing Center for Infectious Disease"/>
            <person name="Wu L."/>
            <person name="Ma J."/>
        </authorList>
    </citation>
    <scope>NUCLEOTIDE SEQUENCE [LARGE SCALE GENOMIC DNA]</scope>
    <source>
        <strain evidence="1 2">JCM 17504</strain>
    </source>
</reference>
<dbReference type="GeneID" id="68611551"/>
<gene>
    <name evidence="1" type="ORF">GCM10025751_09940</name>
</gene>
<organism evidence="1 2">
    <name type="scientific">Haladaptatus pallidirubidus</name>
    <dbReference type="NCBI Taxonomy" id="1008152"/>
    <lineage>
        <taxon>Archaea</taxon>
        <taxon>Methanobacteriati</taxon>
        <taxon>Methanobacteriota</taxon>
        <taxon>Stenosarchaea group</taxon>
        <taxon>Halobacteria</taxon>
        <taxon>Halobacteriales</taxon>
        <taxon>Haladaptataceae</taxon>
        <taxon>Haladaptatus</taxon>
    </lineage>
</organism>
<dbReference type="RefSeq" id="WP_227775777.1">
    <property type="nucleotide sequence ID" value="NZ_BAABKX010000001.1"/>
</dbReference>
<keyword evidence="2" id="KW-1185">Reference proteome</keyword>
<proteinExistence type="predicted"/>
<name>A0AAV3UDJ7_9EURY</name>
<sequence>MTSTDAEIVAELEDRMDTLLLPDAVRLIEINHPGGDRQGVERDVLEAYLDETGHGMAAFPSSLNEALTASDSWQSGRTVYELDDGGISAFPEGWHEELRNTTNLHEFLRVICSDMPDGDEGGTDEDSEITEHGVAEQLLLDAAVAIGGMERQDARTQLKKLREEGKIEEYPSQHTNPWVQLS</sequence>
<accession>A0AAV3UDJ7</accession>
<dbReference type="AlphaFoldDB" id="A0AAV3UDJ7"/>
<dbReference type="EMBL" id="BAABKX010000001">
    <property type="protein sequence ID" value="GAA5044138.1"/>
    <property type="molecule type" value="Genomic_DNA"/>
</dbReference>
<evidence type="ECO:0000313" key="2">
    <source>
        <dbReference type="Proteomes" id="UP001501729"/>
    </source>
</evidence>
<dbReference type="Proteomes" id="UP001501729">
    <property type="component" value="Unassembled WGS sequence"/>
</dbReference>
<protein>
    <submittedName>
        <fullName evidence="1">Uncharacterized protein</fullName>
    </submittedName>
</protein>
<evidence type="ECO:0000313" key="1">
    <source>
        <dbReference type="EMBL" id="GAA5044138.1"/>
    </source>
</evidence>